<reference evidence="1" key="2">
    <citation type="submission" date="2019-02" db="EMBL/GenBank/DDBJ databases">
        <authorList>
            <person name="Chen S.-C."/>
            <person name="Chien H.-H."/>
            <person name="Lai M.-C."/>
        </authorList>
    </citation>
    <scope>NUCLEOTIDE SEQUENCE</scope>
    <source>
        <strain evidence="1">N2F9704</strain>
    </source>
</reference>
<dbReference type="KEGG" id="maqe:RJ40_05650"/>
<organism evidence="1 2">
    <name type="scientific">Methanofollis aquaemaris</name>
    <dbReference type="NCBI Taxonomy" id="126734"/>
    <lineage>
        <taxon>Archaea</taxon>
        <taxon>Methanobacteriati</taxon>
        <taxon>Methanobacteriota</taxon>
        <taxon>Stenosarchaea group</taxon>
        <taxon>Methanomicrobia</taxon>
        <taxon>Methanomicrobiales</taxon>
        <taxon>Methanomicrobiaceae</taxon>
        <taxon>Methanofollis</taxon>
    </lineage>
</organism>
<sequence length="163" mass="17955">MCGITTFFRIFFSAFLLESIAQEFGGWSNPLVEERSAAYIETEIKRTSRTSLVALIRFYAFFHPLAEGAAPETPGIAIVEGRRRRDRAEGSVIPVDFLRFSLRWVVWGGNLSKRQSNPLTDLPVLYSRSNFQQASSAATSSGGEGVTVSLLFENIPSAISAPC</sequence>
<evidence type="ECO:0000313" key="2">
    <source>
        <dbReference type="Proteomes" id="UP001042704"/>
    </source>
</evidence>
<reference evidence="1" key="1">
    <citation type="journal article" date="2001" name="Int. J. Syst. Evol. Microbiol.">
        <title>Methanofollis aquaemaris sp. nov., a methanogen isolated from an aquaculture fish pond.</title>
        <authorList>
            <person name="Lai M.C."/>
            <person name="Chen S.C."/>
        </authorList>
    </citation>
    <scope>NUCLEOTIDE SEQUENCE</scope>
    <source>
        <strain evidence="1">N2F9704</strain>
    </source>
</reference>
<dbReference type="RefSeq" id="WP_265582385.1">
    <property type="nucleotide sequence ID" value="NZ_CP036172.1"/>
</dbReference>
<name>A0A8A3S507_9EURY</name>
<dbReference type="GeneID" id="76423825"/>
<dbReference type="AlphaFoldDB" id="A0A8A3S507"/>
<keyword evidence="2" id="KW-1185">Reference proteome</keyword>
<evidence type="ECO:0000313" key="1">
    <source>
        <dbReference type="EMBL" id="QSZ67013.1"/>
    </source>
</evidence>
<protein>
    <submittedName>
        <fullName evidence="1">Uncharacterized protein</fullName>
    </submittedName>
</protein>
<proteinExistence type="predicted"/>
<dbReference type="EMBL" id="CP036172">
    <property type="protein sequence ID" value="QSZ67013.1"/>
    <property type="molecule type" value="Genomic_DNA"/>
</dbReference>
<gene>
    <name evidence="1" type="ORF">RJ40_05650</name>
</gene>
<dbReference type="Proteomes" id="UP001042704">
    <property type="component" value="Chromosome"/>
</dbReference>
<accession>A0A8A3S507</accession>